<reference evidence="1" key="1">
    <citation type="submission" date="2017-08" db="EMBL/GenBank/DDBJ databases">
        <authorList>
            <person name="de Groot N.N."/>
        </authorList>
    </citation>
    <scope>NUCLEOTIDE SEQUENCE [LARGE SCALE GENOMIC DNA]</scope>
    <source>
        <strain evidence="1">PX439</strain>
    </source>
</reference>
<proteinExistence type="predicted"/>
<dbReference type="EMBL" id="NMWX01000059">
    <property type="protein sequence ID" value="OZF88066.1"/>
    <property type="molecule type" value="Genomic_DNA"/>
</dbReference>
<evidence type="ECO:0000313" key="2">
    <source>
        <dbReference type="Proteomes" id="UP000216624"/>
    </source>
</evidence>
<gene>
    <name evidence="1" type="ORF">FL82_22938</name>
</gene>
<accession>A0A260ZQP3</accession>
<feature type="non-terminal residue" evidence="1">
    <location>
        <position position="1"/>
    </location>
</feature>
<name>A0A260ZQP3_CAERE</name>
<comment type="caution">
    <text evidence="1">The sequence shown here is derived from an EMBL/GenBank/DDBJ whole genome shotgun (WGS) entry which is preliminary data.</text>
</comment>
<sequence>MEKLDSSYFTGHHLAETVKLPFNGGCLPDHYKKAFGVDIHHRMSPIVMNLRLPHAMEFIWFRHEMECGDTTIDEEEETEVKFSEMETAESDNDNH</sequence>
<dbReference type="KEGG" id="crq:GCK72_002886"/>
<dbReference type="Proteomes" id="UP000216624">
    <property type="component" value="Unassembled WGS sequence"/>
</dbReference>
<keyword evidence="2" id="KW-1185">Reference proteome</keyword>
<dbReference type="HOGENOM" id="CLU_2374752_0_0_1"/>
<protein>
    <submittedName>
        <fullName evidence="1">Uncharacterized protein</fullName>
    </submittedName>
</protein>
<dbReference type="CTD" id="9817597"/>
<organism evidence="1 2">
    <name type="scientific">Caenorhabditis remanei</name>
    <name type="common">Caenorhabditis vulgaris</name>
    <dbReference type="NCBI Taxonomy" id="31234"/>
    <lineage>
        <taxon>Eukaryota</taxon>
        <taxon>Metazoa</taxon>
        <taxon>Ecdysozoa</taxon>
        <taxon>Nematoda</taxon>
        <taxon>Chromadorea</taxon>
        <taxon>Rhabditida</taxon>
        <taxon>Rhabditina</taxon>
        <taxon>Rhabditomorpha</taxon>
        <taxon>Rhabditoidea</taxon>
        <taxon>Rhabditidae</taxon>
        <taxon>Peloderinae</taxon>
        <taxon>Caenorhabditis</taxon>
    </lineage>
</organism>
<evidence type="ECO:0000313" key="1">
    <source>
        <dbReference type="EMBL" id="OZF88066.1"/>
    </source>
</evidence>